<dbReference type="GeneID" id="18800125"/>
<protein>
    <recommendedName>
        <fullName evidence="3">F-box domain-containing protein</fullName>
    </recommendedName>
</protein>
<dbReference type="Pfam" id="PF00646">
    <property type="entry name" value="F-box"/>
    <property type="match status" value="1"/>
</dbReference>
<dbReference type="AlphaFoldDB" id="R7RZG4"/>
<dbReference type="SMART" id="SM00256">
    <property type="entry name" value="FBOX"/>
    <property type="match status" value="1"/>
</dbReference>
<organism evidence="4 5">
    <name type="scientific">Stereum hirsutum (strain FP-91666)</name>
    <name type="common">White-rot fungus</name>
    <dbReference type="NCBI Taxonomy" id="721885"/>
    <lineage>
        <taxon>Eukaryota</taxon>
        <taxon>Fungi</taxon>
        <taxon>Dikarya</taxon>
        <taxon>Basidiomycota</taxon>
        <taxon>Agaricomycotina</taxon>
        <taxon>Agaricomycetes</taxon>
        <taxon>Russulales</taxon>
        <taxon>Stereaceae</taxon>
        <taxon>Stereum</taxon>
    </lineage>
</organism>
<keyword evidence="5" id="KW-1185">Reference proteome</keyword>
<feature type="compositionally biased region" description="Polar residues" evidence="2">
    <location>
        <begin position="56"/>
        <end position="71"/>
    </location>
</feature>
<dbReference type="Proteomes" id="UP000053927">
    <property type="component" value="Unassembled WGS sequence"/>
</dbReference>
<dbReference type="CDD" id="cd09917">
    <property type="entry name" value="F-box_SF"/>
    <property type="match status" value="1"/>
</dbReference>
<sequence length="302" mass="34968">MLSCLRHRKTKKIAVTDPKWERKPNKRLVRIREPSEEPEDTRSSKKVKRESKSKPIANSGSDTASEASHPNSLSTIPMELFRQIVSHLSPRDLLSLSKTNKALHLLLWSRSSQSIWLDIWNNHPVPLYECPEDYPEPAWVNLLLGNTCWVCGAKGAMHVDFTVRRQTCVYPSKCITDGLVQEEEALQMGIEEDWLYSIVHTGFRDPLTATSMWEFTPYWNPKDIRALQAELKTLEEKMKKKSLTEKMKAKKREKLRDEKENYQWERERLAKHQASWYNGGLGGQPGWGVLYDLRAVAPLGRR</sequence>
<evidence type="ECO:0000259" key="3">
    <source>
        <dbReference type="PROSITE" id="PS50181"/>
    </source>
</evidence>
<accession>R7RZG4</accession>
<proteinExistence type="predicted"/>
<evidence type="ECO:0000256" key="1">
    <source>
        <dbReference type="SAM" id="Coils"/>
    </source>
</evidence>
<feature type="region of interest" description="Disordered" evidence="2">
    <location>
        <begin position="15"/>
        <end position="71"/>
    </location>
</feature>
<gene>
    <name evidence="4" type="ORF">STEHIDRAFT_150903</name>
</gene>
<dbReference type="KEGG" id="shs:STEHIDRAFT_150903"/>
<feature type="domain" description="F-box" evidence="3">
    <location>
        <begin position="70"/>
        <end position="119"/>
    </location>
</feature>
<evidence type="ECO:0000313" key="5">
    <source>
        <dbReference type="Proteomes" id="UP000053927"/>
    </source>
</evidence>
<evidence type="ECO:0000313" key="4">
    <source>
        <dbReference type="EMBL" id="EIM79702.1"/>
    </source>
</evidence>
<dbReference type="SUPFAM" id="SSF81383">
    <property type="entry name" value="F-box domain"/>
    <property type="match status" value="1"/>
</dbReference>
<reference evidence="5" key="1">
    <citation type="journal article" date="2012" name="Science">
        <title>The Paleozoic origin of enzymatic lignin decomposition reconstructed from 31 fungal genomes.</title>
        <authorList>
            <person name="Floudas D."/>
            <person name="Binder M."/>
            <person name="Riley R."/>
            <person name="Barry K."/>
            <person name="Blanchette R.A."/>
            <person name="Henrissat B."/>
            <person name="Martinez A.T."/>
            <person name="Otillar R."/>
            <person name="Spatafora J.W."/>
            <person name="Yadav J.S."/>
            <person name="Aerts A."/>
            <person name="Benoit I."/>
            <person name="Boyd A."/>
            <person name="Carlson A."/>
            <person name="Copeland A."/>
            <person name="Coutinho P.M."/>
            <person name="de Vries R.P."/>
            <person name="Ferreira P."/>
            <person name="Findley K."/>
            <person name="Foster B."/>
            <person name="Gaskell J."/>
            <person name="Glotzer D."/>
            <person name="Gorecki P."/>
            <person name="Heitman J."/>
            <person name="Hesse C."/>
            <person name="Hori C."/>
            <person name="Igarashi K."/>
            <person name="Jurgens J.A."/>
            <person name="Kallen N."/>
            <person name="Kersten P."/>
            <person name="Kohler A."/>
            <person name="Kuees U."/>
            <person name="Kumar T.K.A."/>
            <person name="Kuo A."/>
            <person name="LaButti K."/>
            <person name="Larrondo L.F."/>
            <person name="Lindquist E."/>
            <person name="Ling A."/>
            <person name="Lombard V."/>
            <person name="Lucas S."/>
            <person name="Lundell T."/>
            <person name="Martin R."/>
            <person name="McLaughlin D.J."/>
            <person name="Morgenstern I."/>
            <person name="Morin E."/>
            <person name="Murat C."/>
            <person name="Nagy L.G."/>
            <person name="Nolan M."/>
            <person name="Ohm R.A."/>
            <person name="Patyshakuliyeva A."/>
            <person name="Rokas A."/>
            <person name="Ruiz-Duenas F.J."/>
            <person name="Sabat G."/>
            <person name="Salamov A."/>
            <person name="Samejima M."/>
            <person name="Schmutz J."/>
            <person name="Slot J.C."/>
            <person name="St John F."/>
            <person name="Stenlid J."/>
            <person name="Sun H."/>
            <person name="Sun S."/>
            <person name="Syed K."/>
            <person name="Tsang A."/>
            <person name="Wiebenga A."/>
            <person name="Young D."/>
            <person name="Pisabarro A."/>
            <person name="Eastwood D.C."/>
            <person name="Martin F."/>
            <person name="Cullen D."/>
            <person name="Grigoriev I.V."/>
            <person name="Hibbett D.S."/>
        </authorList>
    </citation>
    <scope>NUCLEOTIDE SEQUENCE [LARGE SCALE GENOMIC DNA]</scope>
    <source>
        <strain evidence="5">FP-91666</strain>
    </source>
</reference>
<dbReference type="InterPro" id="IPR001810">
    <property type="entry name" value="F-box_dom"/>
</dbReference>
<dbReference type="EMBL" id="JH687402">
    <property type="protein sequence ID" value="EIM79702.1"/>
    <property type="molecule type" value="Genomic_DNA"/>
</dbReference>
<feature type="compositionally biased region" description="Basic and acidic residues" evidence="2">
    <location>
        <begin position="30"/>
        <end position="43"/>
    </location>
</feature>
<dbReference type="PROSITE" id="PS50181">
    <property type="entry name" value="FBOX"/>
    <property type="match status" value="1"/>
</dbReference>
<name>R7RZG4_STEHR</name>
<evidence type="ECO:0000256" key="2">
    <source>
        <dbReference type="SAM" id="MobiDB-lite"/>
    </source>
</evidence>
<dbReference type="InterPro" id="IPR036047">
    <property type="entry name" value="F-box-like_dom_sf"/>
</dbReference>
<feature type="coiled-coil region" evidence="1">
    <location>
        <begin position="224"/>
        <end position="272"/>
    </location>
</feature>
<dbReference type="RefSeq" id="XP_007311273.1">
    <property type="nucleotide sequence ID" value="XM_007311211.1"/>
</dbReference>
<dbReference type="OrthoDB" id="2322499at2759"/>
<keyword evidence="1" id="KW-0175">Coiled coil</keyword>